<dbReference type="NCBIfam" id="TIGR04183">
    <property type="entry name" value="Por_Secre_tail"/>
    <property type="match status" value="1"/>
</dbReference>
<dbReference type="AlphaFoldDB" id="A0A9D7XDM6"/>
<name>A0A9D7XDM6_9BACT</name>
<sequence length="746" mass="82765">MLKSFYISCIFVLGYQVICWSQCTPASETNCEDAKVLCSLTELNGFTCRLSSASNTAGCMPICPSGGAPENIEWWAFISEGGNVTISLTISNCTNTTGAIGMEFGLSGNCICSESLACNKLCNGLGTYSISATLNPCKTYYLFVDGCNGDVCDYTIQTSGGNTPNLFPLGKINDDADRIIPGCRTCDFHHFYVKHQSNGCTPNYEWTINGIPLGAHENSIETRFPEEGDFQLCVTAYIGNPQSGAICDQEGPECATIQVRQIPDKTGGIRYLCPENIPYKWHDQYIINSGVYKTKLCDKQTCYFDSVVQFQILPVPIIPKIYHIGCNSADVFIDPTSRKVFKTCQIGLPILIKKSTDPYKCDSTYELTAIFLNQEVTFREDCEDGKIIIQPLITNKAITCGGNEIFEYKYKWYLKQDTNRTSIGENESYTANQKNDYCLEIELITTLGPMTKTCFFDYCENLDESIYIKPTGKFSAYKTVCSNDTSCITFRPAYSGLIQGYEWDITGGTIINPNPTQDSSICVVWNLPPGQKGKACVYYKTLCDNSQTSCIDITVGTSIREIAGPSKTVKGLTTNLEAILPGGVWRKVSGPGFVTYNDPFNPITEVKVSKYGIYTLAWTVKSLGCTTIGYVTIRFIRSEFKGRFKNQNESFLKYDPDEIISPQSFQYHISKQIKNQTLILQLSSTVNQTAKVSLIDLSGKIVAQSNYSIGTESLSYELLMNASSGIYFLMIQTEHDVISERIVITD</sequence>
<organism evidence="1 2">
    <name type="scientific">Candidatus Defluviibacterium haderslevense</name>
    <dbReference type="NCBI Taxonomy" id="2981993"/>
    <lineage>
        <taxon>Bacteria</taxon>
        <taxon>Pseudomonadati</taxon>
        <taxon>Bacteroidota</taxon>
        <taxon>Saprospiria</taxon>
        <taxon>Saprospirales</taxon>
        <taxon>Saprospiraceae</taxon>
        <taxon>Candidatus Defluviibacterium</taxon>
    </lineage>
</organism>
<dbReference type="Proteomes" id="UP000808349">
    <property type="component" value="Unassembled WGS sequence"/>
</dbReference>
<protein>
    <submittedName>
        <fullName evidence="1">T9SS type A sorting domain-containing protein</fullName>
    </submittedName>
</protein>
<dbReference type="EMBL" id="JADKFW010000004">
    <property type="protein sequence ID" value="MBK9716711.1"/>
    <property type="molecule type" value="Genomic_DNA"/>
</dbReference>
<reference evidence="1 2" key="1">
    <citation type="submission" date="2020-10" db="EMBL/GenBank/DDBJ databases">
        <title>Connecting structure to function with the recovery of over 1000 high-quality activated sludge metagenome-assembled genomes encoding full-length rRNA genes using long-read sequencing.</title>
        <authorList>
            <person name="Singleton C.M."/>
            <person name="Petriglieri F."/>
            <person name="Kristensen J.M."/>
            <person name="Kirkegaard R.H."/>
            <person name="Michaelsen T.Y."/>
            <person name="Andersen M.H."/>
            <person name="Karst S.M."/>
            <person name="Dueholm M.S."/>
            <person name="Nielsen P.H."/>
            <person name="Albertsen M."/>
        </authorList>
    </citation>
    <scope>NUCLEOTIDE SEQUENCE [LARGE SCALE GENOMIC DNA]</scope>
    <source>
        <strain evidence="1">Ribe_18-Q3-R11-54_BAT3C.373</strain>
    </source>
</reference>
<gene>
    <name evidence="1" type="ORF">IPO85_04200</name>
</gene>
<evidence type="ECO:0000313" key="1">
    <source>
        <dbReference type="EMBL" id="MBK9716711.1"/>
    </source>
</evidence>
<dbReference type="InterPro" id="IPR026444">
    <property type="entry name" value="Secre_tail"/>
</dbReference>
<proteinExistence type="predicted"/>
<accession>A0A9D7XDM6</accession>
<comment type="caution">
    <text evidence="1">The sequence shown here is derived from an EMBL/GenBank/DDBJ whole genome shotgun (WGS) entry which is preliminary data.</text>
</comment>
<evidence type="ECO:0000313" key="2">
    <source>
        <dbReference type="Proteomes" id="UP000808349"/>
    </source>
</evidence>